<keyword evidence="2" id="KW-1185">Reference proteome</keyword>
<dbReference type="EMBL" id="CAJVQC010029346">
    <property type="protein sequence ID" value="CAG8742385.1"/>
    <property type="molecule type" value="Genomic_DNA"/>
</dbReference>
<gene>
    <name evidence="1" type="ORF">RPERSI_LOCUS13284</name>
</gene>
<name>A0ACA9QCK7_9GLOM</name>
<evidence type="ECO:0000313" key="2">
    <source>
        <dbReference type="Proteomes" id="UP000789920"/>
    </source>
</evidence>
<proteinExistence type="predicted"/>
<reference evidence="1" key="1">
    <citation type="submission" date="2021-06" db="EMBL/GenBank/DDBJ databases">
        <authorList>
            <person name="Kallberg Y."/>
            <person name="Tangrot J."/>
            <person name="Rosling A."/>
        </authorList>
    </citation>
    <scope>NUCLEOTIDE SEQUENCE</scope>
    <source>
        <strain evidence="1">MA461A</strain>
    </source>
</reference>
<accession>A0ACA9QCK7</accession>
<comment type="caution">
    <text evidence="1">The sequence shown here is derived from an EMBL/GenBank/DDBJ whole genome shotgun (WGS) entry which is preliminary data.</text>
</comment>
<protein>
    <submittedName>
        <fullName evidence="1">30429_t:CDS:1</fullName>
    </submittedName>
</protein>
<evidence type="ECO:0000313" key="1">
    <source>
        <dbReference type="EMBL" id="CAG8742385.1"/>
    </source>
</evidence>
<dbReference type="Proteomes" id="UP000789920">
    <property type="component" value="Unassembled WGS sequence"/>
</dbReference>
<organism evidence="1 2">
    <name type="scientific">Racocetra persica</name>
    <dbReference type="NCBI Taxonomy" id="160502"/>
    <lineage>
        <taxon>Eukaryota</taxon>
        <taxon>Fungi</taxon>
        <taxon>Fungi incertae sedis</taxon>
        <taxon>Mucoromycota</taxon>
        <taxon>Glomeromycotina</taxon>
        <taxon>Glomeromycetes</taxon>
        <taxon>Diversisporales</taxon>
        <taxon>Gigasporaceae</taxon>
        <taxon>Racocetra</taxon>
    </lineage>
</organism>
<sequence length="201" mass="23017">MSSSKFKISNKIKKRGSYKPRVKAKLNSHLLLTEDNKVILNDLLEKSVPGVIEKEWDLSNKDQVIDRNQFLQENNLDINPEDIRCKWSIRYSSKTLIVKQCICGSYHEKVVAPGSRVSTARYPYVGCLAFVTISLRNNKICSIAGYLEHSNQCIISQPQNDPQYKLLPYIKKSIENLLSLNVRTSDILAQNARIMKNVFKN</sequence>
<feature type="non-terminal residue" evidence="1">
    <location>
        <position position="201"/>
    </location>
</feature>